<keyword evidence="1 10" id="KW-0963">Cytoplasm</keyword>
<feature type="domain" description="Mur ligase N-terminal catalytic" evidence="13">
    <location>
        <begin position="39"/>
        <end position="92"/>
    </location>
</feature>
<gene>
    <name evidence="10 16" type="primary">murF</name>
    <name evidence="16" type="ORF">ABLG96_14355</name>
</gene>
<name>A0AAU8DMI6_9ACTN</name>
<keyword evidence="5 10" id="KW-0067">ATP-binding</keyword>
<dbReference type="SUPFAM" id="SSF53623">
    <property type="entry name" value="MurD-like peptide ligases, catalytic domain"/>
    <property type="match status" value="1"/>
</dbReference>
<dbReference type="EMBL" id="CP159218">
    <property type="protein sequence ID" value="XCG62427.1"/>
    <property type="molecule type" value="Genomic_DNA"/>
</dbReference>
<feature type="domain" description="Mur ligase C-terminal" evidence="14">
    <location>
        <begin position="337"/>
        <end position="459"/>
    </location>
</feature>
<evidence type="ECO:0000256" key="11">
    <source>
        <dbReference type="RuleBase" id="RU004136"/>
    </source>
</evidence>
<organism evidence="16">
    <name type="scientific">Nakamurella sp. A5-74</name>
    <dbReference type="NCBI Taxonomy" id="3158264"/>
    <lineage>
        <taxon>Bacteria</taxon>
        <taxon>Bacillati</taxon>
        <taxon>Actinomycetota</taxon>
        <taxon>Actinomycetes</taxon>
        <taxon>Nakamurellales</taxon>
        <taxon>Nakamurellaceae</taxon>
        <taxon>Nakamurella</taxon>
    </lineage>
</organism>
<dbReference type="GO" id="GO:0005524">
    <property type="term" value="F:ATP binding"/>
    <property type="evidence" value="ECO:0007669"/>
    <property type="project" value="UniProtKB-UniRule"/>
</dbReference>
<dbReference type="NCBIfam" id="TIGR01143">
    <property type="entry name" value="murF"/>
    <property type="match status" value="1"/>
</dbReference>
<evidence type="ECO:0000256" key="10">
    <source>
        <dbReference type="HAMAP-Rule" id="MF_02019"/>
    </source>
</evidence>
<dbReference type="InterPro" id="IPR013221">
    <property type="entry name" value="Mur_ligase_cen"/>
</dbReference>
<dbReference type="PANTHER" id="PTHR43024">
    <property type="entry name" value="UDP-N-ACETYLMURAMOYL-TRIPEPTIDE--D-ALANYL-D-ALANINE LIGASE"/>
    <property type="match status" value="1"/>
</dbReference>
<accession>A0AAU8DMI6</accession>
<comment type="function">
    <text evidence="10 11">Involved in cell wall formation. Catalyzes the final step in the synthesis of UDP-N-acetylmuramoyl-pentapeptide, the precursor of murein.</text>
</comment>
<keyword evidence="4 10" id="KW-0547">Nucleotide-binding</keyword>
<dbReference type="PANTHER" id="PTHR43024:SF1">
    <property type="entry name" value="UDP-N-ACETYLMURAMOYL-TRIPEPTIDE--D-ALANYL-D-ALANINE LIGASE"/>
    <property type="match status" value="1"/>
</dbReference>
<dbReference type="Pfam" id="PF08245">
    <property type="entry name" value="Mur_ligase_M"/>
    <property type="match status" value="1"/>
</dbReference>
<keyword evidence="3 10" id="KW-0132">Cell division</keyword>
<dbReference type="AlphaFoldDB" id="A0AAU8DMI6"/>
<dbReference type="SUPFAM" id="SSF53244">
    <property type="entry name" value="MurD-like peptide ligases, peptide-binding domain"/>
    <property type="match status" value="1"/>
</dbReference>
<dbReference type="InterPro" id="IPR035911">
    <property type="entry name" value="MurE/MurF_N"/>
</dbReference>
<evidence type="ECO:0000256" key="9">
    <source>
        <dbReference type="ARBA" id="ARBA00023316"/>
    </source>
</evidence>
<evidence type="ECO:0000259" key="15">
    <source>
        <dbReference type="Pfam" id="PF08245"/>
    </source>
</evidence>
<dbReference type="Gene3D" id="3.90.190.20">
    <property type="entry name" value="Mur ligase, C-terminal domain"/>
    <property type="match status" value="1"/>
</dbReference>
<keyword evidence="7 10" id="KW-0573">Peptidoglycan synthesis</keyword>
<dbReference type="InterPro" id="IPR000713">
    <property type="entry name" value="Mur_ligase_N"/>
</dbReference>
<feature type="binding site" evidence="10">
    <location>
        <begin position="119"/>
        <end position="125"/>
    </location>
    <ligand>
        <name>ATP</name>
        <dbReference type="ChEBI" id="CHEBI:30616"/>
    </ligand>
</feature>
<evidence type="ECO:0000259" key="13">
    <source>
        <dbReference type="Pfam" id="PF01225"/>
    </source>
</evidence>
<evidence type="ECO:0000313" key="16">
    <source>
        <dbReference type="EMBL" id="XCG62427.1"/>
    </source>
</evidence>
<evidence type="ECO:0000256" key="1">
    <source>
        <dbReference type="ARBA" id="ARBA00022490"/>
    </source>
</evidence>
<comment type="catalytic activity">
    <reaction evidence="10 11">
        <text>D-alanyl-D-alanine + UDP-N-acetyl-alpha-D-muramoyl-L-alanyl-gamma-D-glutamyl-meso-2,6-diaminopimelate + ATP = UDP-N-acetyl-alpha-D-muramoyl-L-alanyl-gamma-D-glutamyl-meso-2,6-diaminopimeloyl-D-alanyl-D-alanine + ADP + phosphate + H(+)</text>
        <dbReference type="Rhea" id="RHEA:28374"/>
        <dbReference type="ChEBI" id="CHEBI:15378"/>
        <dbReference type="ChEBI" id="CHEBI:30616"/>
        <dbReference type="ChEBI" id="CHEBI:43474"/>
        <dbReference type="ChEBI" id="CHEBI:57822"/>
        <dbReference type="ChEBI" id="CHEBI:61386"/>
        <dbReference type="ChEBI" id="CHEBI:83905"/>
        <dbReference type="ChEBI" id="CHEBI:456216"/>
        <dbReference type="EC" id="6.3.2.10"/>
    </reaction>
</comment>
<keyword evidence="12" id="KW-0472">Membrane</keyword>
<dbReference type="Pfam" id="PF01225">
    <property type="entry name" value="Mur_ligase"/>
    <property type="match status" value="1"/>
</dbReference>
<dbReference type="InterPro" id="IPR036615">
    <property type="entry name" value="Mur_ligase_C_dom_sf"/>
</dbReference>
<dbReference type="GO" id="GO:0009252">
    <property type="term" value="P:peptidoglycan biosynthetic process"/>
    <property type="evidence" value="ECO:0007669"/>
    <property type="project" value="UniProtKB-UniRule"/>
</dbReference>
<dbReference type="GO" id="GO:0047480">
    <property type="term" value="F:UDP-N-acetylmuramoyl-tripeptide-D-alanyl-D-alanine ligase activity"/>
    <property type="evidence" value="ECO:0007669"/>
    <property type="project" value="UniProtKB-UniRule"/>
</dbReference>
<dbReference type="GO" id="GO:0071555">
    <property type="term" value="P:cell wall organization"/>
    <property type="evidence" value="ECO:0007669"/>
    <property type="project" value="UniProtKB-KW"/>
</dbReference>
<dbReference type="GO" id="GO:0008360">
    <property type="term" value="P:regulation of cell shape"/>
    <property type="evidence" value="ECO:0007669"/>
    <property type="project" value="UniProtKB-KW"/>
</dbReference>
<feature type="domain" description="Mur ligase central" evidence="15">
    <location>
        <begin position="117"/>
        <end position="313"/>
    </location>
</feature>
<keyword evidence="12" id="KW-1133">Transmembrane helix</keyword>
<keyword evidence="2 10" id="KW-0436">Ligase</keyword>
<dbReference type="Gene3D" id="3.40.1390.10">
    <property type="entry name" value="MurE/MurF, N-terminal domain"/>
    <property type="match status" value="1"/>
</dbReference>
<comment type="similarity">
    <text evidence="10">Belongs to the MurCDEF family. MurF subfamily.</text>
</comment>
<dbReference type="Pfam" id="PF02875">
    <property type="entry name" value="Mur_ligase_C"/>
    <property type="match status" value="1"/>
</dbReference>
<dbReference type="Gene3D" id="3.40.1190.10">
    <property type="entry name" value="Mur-like, catalytic domain"/>
    <property type="match status" value="1"/>
</dbReference>
<evidence type="ECO:0000256" key="7">
    <source>
        <dbReference type="ARBA" id="ARBA00022984"/>
    </source>
</evidence>
<evidence type="ECO:0000259" key="14">
    <source>
        <dbReference type="Pfam" id="PF02875"/>
    </source>
</evidence>
<dbReference type="HAMAP" id="MF_02019">
    <property type="entry name" value="MurF"/>
    <property type="match status" value="1"/>
</dbReference>
<comment type="pathway">
    <text evidence="10 11">Cell wall biogenesis; peptidoglycan biosynthesis.</text>
</comment>
<comment type="subcellular location">
    <subcellularLocation>
        <location evidence="10 11">Cytoplasm</location>
    </subcellularLocation>
</comment>
<keyword evidence="12" id="KW-0812">Transmembrane</keyword>
<dbReference type="InterPro" id="IPR036565">
    <property type="entry name" value="Mur-like_cat_sf"/>
</dbReference>
<evidence type="ECO:0000256" key="12">
    <source>
        <dbReference type="SAM" id="Phobius"/>
    </source>
</evidence>
<evidence type="ECO:0000256" key="8">
    <source>
        <dbReference type="ARBA" id="ARBA00023306"/>
    </source>
</evidence>
<evidence type="ECO:0000256" key="2">
    <source>
        <dbReference type="ARBA" id="ARBA00022598"/>
    </source>
</evidence>
<dbReference type="GO" id="GO:0005737">
    <property type="term" value="C:cytoplasm"/>
    <property type="evidence" value="ECO:0007669"/>
    <property type="project" value="UniProtKB-SubCell"/>
</dbReference>
<evidence type="ECO:0000256" key="3">
    <source>
        <dbReference type="ARBA" id="ARBA00022618"/>
    </source>
</evidence>
<protein>
    <recommendedName>
        <fullName evidence="10 11">UDP-N-acetylmuramoyl-tripeptide--D-alanyl-D-alanine ligase</fullName>
        <ecNumber evidence="10 11">6.3.2.10</ecNumber>
    </recommendedName>
    <alternativeName>
        <fullName evidence="10">D-alanyl-D-alanine-adding enzyme</fullName>
    </alternativeName>
</protein>
<sequence length="484" mass="48846">MTLDEIAVAVHGRLVPPAADAGDAAAAPEVGAVVVSSAVVTDSRQATPGSLYVARIGEHADGHDFAAAAAERGAVATLGLRPVGVHPTVVVTDVQDAFAALGAEVLRRCQGLSIIGITGSSGKTTTKDLLAQVLRTAGETIAPVGSLNSEVGVPLTACRVTGSTRFLVAEMGASGVGHIRYLTTIAPPSIGVVLNVGSAHLGPFGSVEAIATTKSELVQALPANGVAVLNADDELVAAMAAATPAHVVSVGRGERADLRATDVSIDARGCAGFRVRGRVRTPVGDEQLDAVIDRLAAPGEHQIGNVLAVIAAAAAAGVPVLAAVGAVASATVLSRWRMEVHDLPDGITLVNDAYNANPESMRAALRALAAMRSGRRTVAVLGAMRELGPDSDRLHAAVGAQAAELGLDMVIAVGEAAPIADGVSGPGTQVRLVPDPDSAEQLLAEILTPGDVVLFKSSRDSGLRHLGDRVARAHGAEIQEGATA</sequence>
<reference evidence="16" key="1">
    <citation type="submission" date="2024-05" db="EMBL/GenBank/DDBJ databases">
        <authorList>
            <person name="Cai S.Y."/>
            <person name="Jin L.M."/>
            <person name="Li H.R."/>
        </authorList>
    </citation>
    <scope>NUCLEOTIDE SEQUENCE</scope>
    <source>
        <strain evidence="16">A5-74</strain>
    </source>
</reference>
<dbReference type="EC" id="6.3.2.10" evidence="10 11"/>
<dbReference type="RefSeq" id="WP_353648042.1">
    <property type="nucleotide sequence ID" value="NZ_CP159218.1"/>
</dbReference>
<proteinExistence type="inferred from homology"/>
<keyword evidence="8 10" id="KW-0131">Cell cycle</keyword>
<dbReference type="InterPro" id="IPR004101">
    <property type="entry name" value="Mur_ligase_C"/>
</dbReference>
<dbReference type="GO" id="GO:0051301">
    <property type="term" value="P:cell division"/>
    <property type="evidence" value="ECO:0007669"/>
    <property type="project" value="UniProtKB-KW"/>
</dbReference>
<dbReference type="InterPro" id="IPR051046">
    <property type="entry name" value="MurCDEF_CellWall_CoF430Synth"/>
</dbReference>
<keyword evidence="6 10" id="KW-0133">Cell shape</keyword>
<keyword evidence="9 10" id="KW-0961">Cell wall biogenesis/degradation</keyword>
<dbReference type="SUPFAM" id="SSF63418">
    <property type="entry name" value="MurE/MurF N-terminal domain"/>
    <property type="match status" value="1"/>
</dbReference>
<evidence type="ECO:0000256" key="6">
    <source>
        <dbReference type="ARBA" id="ARBA00022960"/>
    </source>
</evidence>
<evidence type="ECO:0000256" key="5">
    <source>
        <dbReference type="ARBA" id="ARBA00022840"/>
    </source>
</evidence>
<evidence type="ECO:0000256" key="4">
    <source>
        <dbReference type="ARBA" id="ARBA00022741"/>
    </source>
</evidence>
<dbReference type="InterPro" id="IPR005863">
    <property type="entry name" value="UDP-N-AcMur_synth"/>
</dbReference>
<feature type="transmembrane region" description="Helical" evidence="12">
    <location>
        <begin position="306"/>
        <end position="333"/>
    </location>
</feature>